<keyword evidence="2" id="KW-1185">Reference proteome</keyword>
<reference evidence="2" key="1">
    <citation type="journal article" date="2013" name="Nat. Genet.">
        <title>The draft genomes of soft-shell turtle and green sea turtle yield insights into the development and evolution of the turtle-specific body plan.</title>
        <authorList>
            <person name="Wang Z."/>
            <person name="Pascual-Anaya J."/>
            <person name="Zadissa A."/>
            <person name="Li W."/>
            <person name="Niimura Y."/>
            <person name="Huang Z."/>
            <person name="Li C."/>
            <person name="White S."/>
            <person name="Xiong Z."/>
            <person name="Fang D."/>
            <person name="Wang B."/>
            <person name="Ming Y."/>
            <person name="Chen Y."/>
            <person name="Zheng Y."/>
            <person name="Kuraku S."/>
            <person name="Pignatelli M."/>
            <person name="Herrero J."/>
            <person name="Beal K."/>
            <person name="Nozawa M."/>
            <person name="Li Q."/>
            <person name="Wang J."/>
            <person name="Zhang H."/>
            <person name="Yu L."/>
            <person name="Shigenobu S."/>
            <person name="Wang J."/>
            <person name="Liu J."/>
            <person name="Flicek P."/>
            <person name="Searle S."/>
            <person name="Wang J."/>
            <person name="Kuratani S."/>
            <person name="Yin Y."/>
            <person name="Aken B."/>
            <person name="Zhang G."/>
            <person name="Irie N."/>
        </authorList>
    </citation>
    <scope>NUCLEOTIDE SEQUENCE [LARGE SCALE GENOMIC DNA]</scope>
</reference>
<gene>
    <name evidence="1" type="ORF">UY3_11133</name>
</gene>
<evidence type="ECO:0000313" key="1">
    <source>
        <dbReference type="EMBL" id="EMP31751.1"/>
    </source>
</evidence>
<organism evidence="1 2">
    <name type="scientific">Chelonia mydas</name>
    <name type="common">Green sea-turtle</name>
    <name type="synonym">Chelonia agassizi</name>
    <dbReference type="NCBI Taxonomy" id="8469"/>
    <lineage>
        <taxon>Eukaryota</taxon>
        <taxon>Metazoa</taxon>
        <taxon>Chordata</taxon>
        <taxon>Craniata</taxon>
        <taxon>Vertebrata</taxon>
        <taxon>Euteleostomi</taxon>
        <taxon>Archelosauria</taxon>
        <taxon>Testudinata</taxon>
        <taxon>Testudines</taxon>
        <taxon>Cryptodira</taxon>
        <taxon>Durocryptodira</taxon>
        <taxon>Americhelydia</taxon>
        <taxon>Chelonioidea</taxon>
        <taxon>Cheloniidae</taxon>
        <taxon>Chelonia</taxon>
    </lineage>
</organism>
<name>M7B1K8_CHEMY</name>
<dbReference type="AlphaFoldDB" id="M7B1K8"/>
<protein>
    <submittedName>
        <fullName evidence="1">Uncharacterized protein</fullName>
    </submittedName>
</protein>
<proteinExistence type="predicted"/>
<dbReference type="Proteomes" id="UP000031443">
    <property type="component" value="Unassembled WGS sequence"/>
</dbReference>
<accession>M7B1K8</accession>
<evidence type="ECO:0000313" key="2">
    <source>
        <dbReference type="Proteomes" id="UP000031443"/>
    </source>
</evidence>
<sequence>MPPPSVAAGESPTKMLLRSVAVSRQHFGSDTSCHCHFSAAAFRWRGAQHPPQSSGNSNMLFPQERLLSTLRAKGCDSLARVHLLIVALISSEITPTGDIIPSYRRALSFTTDSHSGSTYSPIQNWGSNVVLEPGKLWKLQEPSAPSGYDNPAVAAPRILASQQGTVLKAQRAILQRLVPGSHTDTIPSNALLVDGTGDLNLPVFEECAISLALERGIGAFPLTISLAGDGDTTMSAGAFLANVEVLGACTEQEGSEVGCEAACIRLWWMLLK</sequence>
<dbReference type="EMBL" id="KB543686">
    <property type="protein sequence ID" value="EMP31751.1"/>
    <property type="molecule type" value="Genomic_DNA"/>
</dbReference>